<name>A0A212AVV0_9RHOB</name>
<feature type="chain" id="PRO_5011233577" description="Thiol:disulfide interchange protein DsbD N-terminal domain-containing protein" evidence="1">
    <location>
        <begin position="25"/>
        <end position="272"/>
    </location>
</feature>
<dbReference type="EMBL" id="NIPX01000003">
    <property type="protein sequence ID" value="OWJ85617.1"/>
    <property type="molecule type" value="Genomic_DNA"/>
</dbReference>
<dbReference type="InterPro" id="IPR028250">
    <property type="entry name" value="DsbDN"/>
</dbReference>
<dbReference type="RefSeq" id="WP_088233455.1">
    <property type="nucleotide sequence ID" value="NZ_CALUEG010000009.1"/>
</dbReference>
<feature type="signal peptide" evidence="1">
    <location>
        <begin position="1"/>
        <end position="24"/>
    </location>
</feature>
<dbReference type="OrthoDB" id="9811036at2"/>
<evidence type="ECO:0000313" key="4">
    <source>
        <dbReference type="EMBL" id="OWJ85617.1"/>
    </source>
</evidence>
<dbReference type="Proteomes" id="UP000196640">
    <property type="component" value="Unassembled WGS sequence"/>
</dbReference>
<evidence type="ECO:0000313" key="3">
    <source>
        <dbReference type="EMBL" id="OWJ75623.1"/>
    </source>
</evidence>
<protein>
    <recommendedName>
        <fullName evidence="2">Thiol:disulfide interchange protein DsbD N-terminal domain-containing protein</fullName>
    </recommendedName>
</protein>
<keyword evidence="1" id="KW-0732">Signal</keyword>
<dbReference type="Pfam" id="PF11412">
    <property type="entry name" value="DsbD_N"/>
    <property type="match status" value="1"/>
</dbReference>
<evidence type="ECO:0000313" key="5">
    <source>
        <dbReference type="Proteomes" id="UP000196640"/>
    </source>
</evidence>
<reference evidence="5 6" key="1">
    <citation type="submission" date="2016-11" db="EMBL/GenBank/DDBJ databases">
        <title>Comparison of Traditional DNA-DNA Hybridization with In Silico Genomic Analysis.</title>
        <authorList>
            <person name="Nicholson A.C."/>
            <person name="Sammons S."/>
            <person name="Humrighouse B.W."/>
            <person name="Graziano J."/>
            <person name="Lasker B."/>
            <person name="Whitney A.M."/>
            <person name="Mcquiston J.R."/>
        </authorList>
    </citation>
    <scope>NUCLEOTIDE SEQUENCE [LARGE SCALE GENOMIC DNA]</scope>
    <source>
        <strain evidence="3 6">H1892</strain>
        <strain evidence="4 5">H2381</strain>
    </source>
</reference>
<dbReference type="AlphaFoldDB" id="A0A212AVV0"/>
<evidence type="ECO:0000256" key="1">
    <source>
        <dbReference type="SAM" id="SignalP"/>
    </source>
</evidence>
<dbReference type="STRING" id="366616.CG51_09685"/>
<evidence type="ECO:0000259" key="2">
    <source>
        <dbReference type="Pfam" id="PF11412"/>
    </source>
</evidence>
<feature type="domain" description="Thiol:disulfide interchange protein DsbD N-terminal" evidence="2">
    <location>
        <begin position="36"/>
        <end position="150"/>
    </location>
</feature>
<evidence type="ECO:0000313" key="6">
    <source>
        <dbReference type="Proteomes" id="UP000214673"/>
    </source>
</evidence>
<proteinExistence type="predicted"/>
<keyword evidence="6" id="KW-1185">Reference proteome</keyword>
<gene>
    <name evidence="4" type="ORF">CDV52_04475</name>
    <name evidence="3" type="ORF">CDV53_10045</name>
</gene>
<organism evidence="4 5">
    <name type="scientific">Haematobacter missouriensis</name>
    <dbReference type="NCBI Taxonomy" id="366616"/>
    <lineage>
        <taxon>Bacteria</taxon>
        <taxon>Pseudomonadati</taxon>
        <taxon>Pseudomonadota</taxon>
        <taxon>Alphaproteobacteria</taxon>
        <taxon>Rhodobacterales</taxon>
        <taxon>Paracoccaceae</taxon>
        <taxon>Haematobacter</taxon>
    </lineage>
</organism>
<comment type="caution">
    <text evidence="4">The sequence shown here is derived from an EMBL/GenBank/DDBJ whole genome shotgun (WGS) entry which is preliminary data.</text>
</comment>
<accession>A0A212AVV0</accession>
<dbReference type="EMBL" id="NIPV01000035">
    <property type="protein sequence ID" value="OWJ75623.1"/>
    <property type="molecule type" value="Genomic_DNA"/>
</dbReference>
<dbReference type="Proteomes" id="UP000214673">
    <property type="component" value="Unassembled WGS sequence"/>
</dbReference>
<sequence length="272" mass="29305">MMLSPFRLLALATATLLPALAAHAAPTRPQDVVQAEVLPGWRQADGSHVAALRLTLADQWKTYWRAPGDAGIPPSFDWSGSENLTDVTLHWPAPHVFELNGMRTVGYTRELILPLEIRARNADQPISLRSHVMLGVCRDICVPVDLRIDAVLPVTKQPDPTIRAALAAGPLDAEMAGVTNLRCRVEMIPDGLRVTAAFRAPPLGGHELAVFETPDPAVWVSESDTRREAHGVTATADLVPPPGETLALDRSRLRITLIGDRGAVDMLGCPAG</sequence>